<reference evidence="1 2" key="1">
    <citation type="submission" date="2019-03" db="EMBL/GenBank/DDBJ databases">
        <title>Genomic Encyclopedia of Type Strains, Phase IV (KMG-IV): sequencing the most valuable type-strain genomes for metagenomic binning, comparative biology and taxonomic classification.</title>
        <authorList>
            <person name="Goeker M."/>
        </authorList>
    </citation>
    <scope>NUCLEOTIDE SEQUENCE [LARGE SCALE GENOMIC DNA]</scope>
    <source>
        <strain evidence="1 2">DSM 46770</strain>
    </source>
</reference>
<comment type="caution">
    <text evidence="1">The sequence shown here is derived from an EMBL/GenBank/DDBJ whole genome shotgun (WGS) entry which is preliminary data.</text>
</comment>
<accession>A0A4R6V1L4</accession>
<protein>
    <submittedName>
        <fullName evidence="1">Uncharacterized protein</fullName>
    </submittedName>
</protein>
<gene>
    <name evidence="1" type="ORF">EV190_103224</name>
</gene>
<proteinExistence type="predicted"/>
<evidence type="ECO:0000313" key="2">
    <source>
        <dbReference type="Proteomes" id="UP000295281"/>
    </source>
</evidence>
<dbReference type="RefSeq" id="WP_133740683.1">
    <property type="nucleotide sequence ID" value="NZ_SNYN01000003.1"/>
</dbReference>
<name>A0A4R6V1L4_9ACTN</name>
<organism evidence="1 2">
    <name type="scientific">Actinorugispora endophytica</name>
    <dbReference type="NCBI Taxonomy" id="1605990"/>
    <lineage>
        <taxon>Bacteria</taxon>
        <taxon>Bacillati</taxon>
        <taxon>Actinomycetota</taxon>
        <taxon>Actinomycetes</taxon>
        <taxon>Streptosporangiales</taxon>
        <taxon>Nocardiopsidaceae</taxon>
        <taxon>Actinorugispora</taxon>
    </lineage>
</organism>
<keyword evidence="2" id="KW-1185">Reference proteome</keyword>
<dbReference type="Proteomes" id="UP000295281">
    <property type="component" value="Unassembled WGS sequence"/>
</dbReference>
<dbReference type="AlphaFoldDB" id="A0A4R6V1L4"/>
<sequence>MDAHPGKAPEPARVVEALRSAAAASEGRMALRPGIGDRAMDAWEVPVPEHVRAIAREVGGFDTLDPHGRPRKEFTLEHRDNRDPGGSYHSRCGEPGTFRIAHTNGAAEAYYADVDPGTGEWNGVFSLWDGLDARFEAPSLAHWLLALADGARAAADAVRAGRFDDFDDAFGRWFWNGLPGGDDRRNPPRATVVDAPSARASADPVLAGAAARLPDSASIADLRGVTRRTYVTTIAHSDMDLDAAFRRFHGGRILAAVPWDC</sequence>
<evidence type="ECO:0000313" key="1">
    <source>
        <dbReference type="EMBL" id="TDQ53773.1"/>
    </source>
</evidence>
<dbReference type="OrthoDB" id="4316308at2"/>
<dbReference type="EMBL" id="SNYN01000003">
    <property type="protein sequence ID" value="TDQ53773.1"/>
    <property type="molecule type" value="Genomic_DNA"/>
</dbReference>